<keyword evidence="3" id="KW-1185">Reference proteome</keyword>
<feature type="transmembrane region" description="Helical" evidence="1">
    <location>
        <begin position="120"/>
        <end position="139"/>
    </location>
</feature>
<dbReference type="Pfam" id="PF13160">
    <property type="entry name" value="DUF3995"/>
    <property type="match status" value="1"/>
</dbReference>
<proteinExistence type="predicted"/>
<keyword evidence="1" id="KW-1133">Transmembrane helix</keyword>
<keyword evidence="1" id="KW-0472">Membrane</keyword>
<gene>
    <name evidence="2" type="ORF">SAMN04487820_10129</name>
</gene>
<evidence type="ECO:0008006" key="4">
    <source>
        <dbReference type="Google" id="ProtNLM"/>
    </source>
</evidence>
<feature type="transmembrane region" description="Helical" evidence="1">
    <location>
        <begin position="231"/>
        <end position="254"/>
    </location>
</feature>
<feature type="transmembrane region" description="Helical" evidence="1">
    <location>
        <begin position="190"/>
        <end position="211"/>
    </location>
</feature>
<reference evidence="3" key="1">
    <citation type="submission" date="2016-10" db="EMBL/GenBank/DDBJ databases">
        <authorList>
            <person name="Varghese N."/>
            <person name="Submissions S."/>
        </authorList>
    </citation>
    <scope>NUCLEOTIDE SEQUENCE [LARGE SCALE GENOMIC DNA]</scope>
    <source>
        <strain evidence="3">DSM 45460</strain>
    </source>
</reference>
<accession>A0A1G8VEN2</accession>
<feature type="transmembrane region" description="Helical" evidence="1">
    <location>
        <begin position="159"/>
        <end position="178"/>
    </location>
</feature>
<dbReference type="InterPro" id="IPR025058">
    <property type="entry name" value="DUF3995"/>
</dbReference>
<keyword evidence="1" id="KW-0812">Transmembrane</keyword>
<dbReference type="AlphaFoldDB" id="A0A1G8VEN2"/>
<dbReference type="Proteomes" id="UP000199213">
    <property type="component" value="Unassembled WGS sequence"/>
</dbReference>
<name>A0A1G8VEN2_ACTMZ</name>
<dbReference type="OrthoDB" id="5198272at2"/>
<evidence type="ECO:0000256" key="1">
    <source>
        <dbReference type="SAM" id="Phobius"/>
    </source>
</evidence>
<evidence type="ECO:0000313" key="3">
    <source>
        <dbReference type="Proteomes" id="UP000199213"/>
    </source>
</evidence>
<dbReference type="EMBL" id="FNFM01000001">
    <property type="protein sequence ID" value="SDJ64384.1"/>
    <property type="molecule type" value="Genomic_DNA"/>
</dbReference>
<sequence>MLAWRNLPPALAPGARHRVATYTTSGRPHESATRENPRVVGLRKWFSAGPTTRVGFFGSAAQQVPLRSSARLQTTTSRAKRFDTTVPYRATGTARSSVRPHTDSVRDVTRTERHGRYLPHYASVVWALLFAALSVFWAFGGRTGAHPLETDDPTPLFTLLNLGAALLKAGIGLAAWLATRQWRSRAVRGLLALVLWTSGVVCAVYGLFGVVGNSLVLAGVVPVEGGVSHWYWYYVLLWDPYWVLGGVLLLATALRSGDPRDTRASGTGRRMF</sequence>
<protein>
    <recommendedName>
        <fullName evidence="4">DUF3995 domain-containing protein</fullName>
    </recommendedName>
</protein>
<organism evidence="2 3">
    <name type="scientific">Actinopolyspora mzabensis</name>
    <dbReference type="NCBI Taxonomy" id="995066"/>
    <lineage>
        <taxon>Bacteria</taxon>
        <taxon>Bacillati</taxon>
        <taxon>Actinomycetota</taxon>
        <taxon>Actinomycetes</taxon>
        <taxon>Actinopolysporales</taxon>
        <taxon>Actinopolysporaceae</taxon>
        <taxon>Actinopolyspora</taxon>
    </lineage>
</organism>
<evidence type="ECO:0000313" key="2">
    <source>
        <dbReference type="EMBL" id="SDJ64384.1"/>
    </source>
</evidence>